<feature type="compositionally biased region" description="Polar residues" evidence="11">
    <location>
        <begin position="336"/>
        <end position="365"/>
    </location>
</feature>
<evidence type="ECO:0000256" key="5">
    <source>
        <dbReference type="ARBA" id="ARBA00022454"/>
    </source>
</evidence>
<dbReference type="GO" id="GO:0005737">
    <property type="term" value="C:cytoplasm"/>
    <property type="evidence" value="ECO:0007669"/>
    <property type="project" value="UniProtKB-SubCell"/>
</dbReference>
<dbReference type="PANTHER" id="PTHR13108">
    <property type="entry name" value="CONDENSIN COMPLEX SUBUNIT 2"/>
    <property type="match status" value="1"/>
</dbReference>
<name>A0A7K8XEM8_9PICI</name>
<dbReference type="PANTHER" id="PTHR13108:SF9">
    <property type="entry name" value="CONDENSIN COMPLEX SUBUNIT 2"/>
    <property type="match status" value="1"/>
</dbReference>
<comment type="subcellular location">
    <subcellularLocation>
        <location evidence="1">Chromosome</location>
    </subcellularLocation>
    <subcellularLocation>
        <location evidence="2">Cytoplasm</location>
    </subcellularLocation>
</comment>
<dbReference type="EMBL" id="VWZE01009517">
    <property type="protein sequence ID" value="NXF89783.1"/>
    <property type="molecule type" value="Genomic_DNA"/>
</dbReference>
<proteinExistence type="inferred from homology"/>
<accession>A0A7K8XEM8</accession>
<comment type="similarity">
    <text evidence="3">Belongs to the CND2 (condensin subunit 2) family.</text>
</comment>
<feature type="non-terminal residue" evidence="12">
    <location>
        <position position="1"/>
    </location>
</feature>
<gene>
    <name evidence="12" type="primary">Ncaph</name>
    <name evidence="12" type="ORF">EUBBOU_R12817</name>
</gene>
<evidence type="ECO:0000256" key="2">
    <source>
        <dbReference type="ARBA" id="ARBA00004496"/>
    </source>
</evidence>
<keyword evidence="6" id="KW-0963">Cytoplasm</keyword>
<dbReference type="PIRSF" id="PIRSF017126">
    <property type="entry name" value="Condensin_H"/>
    <property type="match status" value="1"/>
</dbReference>
<keyword evidence="5" id="KW-0158">Chromosome</keyword>
<keyword evidence="10" id="KW-0131">Cell cycle</keyword>
<evidence type="ECO:0000256" key="1">
    <source>
        <dbReference type="ARBA" id="ARBA00004286"/>
    </source>
</evidence>
<evidence type="ECO:0000256" key="7">
    <source>
        <dbReference type="ARBA" id="ARBA00022618"/>
    </source>
</evidence>
<evidence type="ECO:0000256" key="4">
    <source>
        <dbReference type="ARBA" id="ARBA00016065"/>
    </source>
</evidence>
<evidence type="ECO:0000256" key="3">
    <source>
        <dbReference type="ARBA" id="ARBA00009471"/>
    </source>
</evidence>
<dbReference type="Proteomes" id="UP000583613">
    <property type="component" value="Unassembled WGS sequence"/>
</dbReference>
<protein>
    <recommendedName>
        <fullName evidence="4">Condensin complex subunit 2</fullName>
    </recommendedName>
</protein>
<dbReference type="GO" id="GO:0051301">
    <property type="term" value="P:cell division"/>
    <property type="evidence" value="ECO:0007669"/>
    <property type="project" value="UniProtKB-KW"/>
</dbReference>
<evidence type="ECO:0000256" key="6">
    <source>
        <dbReference type="ARBA" id="ARBA00022490"/>
    </source>
</evidence>
<keyword evidence="8" id="KW-0498">Mitosis</keyword>
<evidence type="ECO:0000256" key="8">
    <source>
        <dbReference type="ARBA" id="ARBA00022776"/>
    </source>
</evidence>
<dbReference type="GO" id="GO:0007076">
    <property type="term" value="P:mitotic chromosome condensation"/>
    <property type="evidence" value="ECO:0007669"/>
    <property type="project" value="InterPro"/>
</dbReference>
<evidence type="ECO:0000313" key="13">
    <source>
        <dbReference type="Proteomes" id="UP000583613"/>
    </source>
</evidence>
<keyword evidence="9" id="KW-0226">DNA condensation</keyword>
<feature type="non-terminal residue" evidence="12">
    <location>
        <position position="671"/>
    </location>
</feature>
<dbReference type="AlphaFoldDB" id="A0A7K8XEM8"/>
<reference evidence="12 13" key="1">
    <citation type="submission" date="2019-09" db="EMBL/GenBank/DDBJ databases">
        <title>Bird 10,000 Genomes (B10K) Project - Family phase.</title>
        <authorList>
            <person name="Zhang G."/>
        </authorList>
    </citation>
    <scope>NUCLEOTIDE SEQUENCE [LARGE SCALE GENOMIC DNA]</scope>
    <source>
        <strain evidence="12">B10K-DU-001-04</strain>
        <tissue evidence="12">Muscle</tissue>
    </source>
</reference>
<dbReference type="InterPro" id="IPR022816">
    <property type="entry name" value="Condensin_barren_su2"/>
</dbReference>
<dbReference type="GO" id="GO:0000796">
    <property type="term" value="C:condensin complex"/>
    <property type="evidence" value="ECO:0007669"/>
    <property type="project" value="InterPro"/>
</dbReference>
<dbReference type="OrthoDB" id="362021at2759"/>
<evidence type="ECO:0000256" key="11">
    <source>
        <dbReference type="SAM" id="MobiDB-lite"/>
    </source>
</evidence>
<evidence type="ECO:0000256" key="10">
    <source>
        <dbReference type="ARBA" id="ARBA00023306"/>
    </source>
</evidence>
<dbReference type="Pfam" id="PF05786">
    <property type="entry name" value="Cnd2"/>
    <property type="match status" value="1"/>
</dbReference>
<sequence>GSLGSPGPRCLGSGTPVLASCPDNDDERERRQRRRSKVVDTQLSGTDSPLGLGSPLPKQAGARLRDTLRWTSAEIIEHYNTCIKLSTENKITPKNAFGLHLIEYMTEILNPKDSEETDFKVAAGTLDASAKIYSARVDAVHADTYKILGVLGRDVARAQNVDTPEEEDSTASEAAKRARKISKRTFKTIAQDLSSINRPECGRRCEADPMFQRTAAAFDQCSAAGVFLRSSHTTGCCSELLFDSKLLPLPSAETLAVPSSEPVAVPGLKALLEKCLEKRPICSSLAGFCFTSWDAEGQDEVASALLERFRRSDLVFDVNAEVESDGEESAAALPDTSLSSDSPRGTAANQPGQPQQNLSTLGATEQSKRGDVGTLGEGDISAMSQHLSIKPGDYSYFSPRTLSMWAGPEHWRFRPQHRAADQAVGQSKGRDTKKPFEIDFDEDIDFKKYFQESRAPVTLARSLLNRDSSKSTTLPADFGYDPDELVKLFLKPAVKVSRRMLAGSCLEPAADVGDYDYSNPNDTSNFCPALQAEDSTDDNDLAQGTDQAEDCSLAAHPEGQAAGLTTTGELILLPEPQKVRKFAIPYARTAKNIDMKHLKRTTWETLTEGHKGDAAAAGVEDAEEREDKAVVGEKTLSSIVKELHQRLPSNMAQELSVPLAFACLLHLANEK</sequence>
<keyword evidence="13" id="KW-1185">Reference proteome</keyword>
<feature type="region of interest" description="Disordered" evidence="11">
    <location>
        <begin position="1"/>
        <end position="59"/>
    </location>
</feature>
<keyword evidence="7" id="KW-0132">Cell division</keyword>
<dbReference type="GO" id="GO:0003682">
    <property type="term" value="F:chromatin binding"/>
    <property type="evidence" value="ECO:0007669"/>
    <property type="project" value="TreeGrafter"/>
</dbReference>
<feature type="region of interest" description="Disordered" evidence="11">
    <location>
        <begin position="325"/>
        <end position="378"/>
    </location>
</feature>
<evidence type="ECO:0000313" key="12">
    <source>
        <dbReference type="EMBL" id="NXF89783.1"/>
    </source>
</evidence>
<evidence type="ECO:0000256" key="9">
    <source>
        <dbReference type="ARBA" id="ARBA00023067"/>
    </source>
</evidence>
<comment type="caution">
    <text evidence="12">The sequence shown here is derived from an EMBL/GenBank/DDBJ whole genome shotgun (WGS) entry which is preliminary data.</text>
</comment>
<organism evidence="12 13">
    <name type="scientific">Eubucco bourcierii</name>
    <name type="common">red-headed barbet</name>
    <dbReference type="NCBI Taxonomy" id="91767"/>
    <lineage>
        <taxon>Eukaryota</taxon>
        <taxon>Metazoa</taxon>
        <taxon>Chordata</taxon>
        <taxon>Craniata</taxon>
        <taxon>Vertebrata</taxon>
        <taxon>Euteleostomi</taxon>
        <taxon>Archelosauria</taxon>
        <taxon>Archosauria</taxon>
        <taxon>Dinosauria</taxon>
        <taxon>Saurischia</taxon>
        <taxon>Theropoda</taxon>
        <taxon>Coelurosauria</taxon>
        <taxon>Aves</taxon>
        <taxon>Neognathae</taxon>
        <taxon>Neoaves</taxon>
        <taxon>Telluraves</taxon>
        <taxon>Coraciimorphae</taxon>
        <taxon>Piciformes</taxon>
        <taxon>Ramphastidae</taxon>
        <taxon>Eubucco</taxon>
    </lineage>
</organism>